<dbReference type="Gene3D" id="3.40.50.740">
    <property type="match status" value="1"/>
</dbReference>
<dbReference type="OrthoDB" id="7376058at2"/>
<dbReference type="Pfam" id="PF01568">
    <property type="entry name" value="Molydop_binding"/>
    <property type="match status" value="1"/>
</dbReference>
<gene>
    <name evidence="7" type="ORF">DMH04_01975</name>
</gene>
<dbReference type="GO" id="GO:0016020">
    <property type="term" value="C:membrane"/>
    <property type="evidence" value="ECO:0007669"/>
    <property type="project" value="TreeGrafter"/>
</dbReference>
<keyword evidence="2" id="KW-0479">Metal-binding</keyword>
<dbReference type="Gene3D" id="2.20.25.90">
    <property type="entry name" value="ADC-like domains"/>
    <property type="match status" value="1"/>
</dbReference>
<evidence type="ECO:0000256" key="1">
    <source>
        <dbReference type="ARBA" id="ARBA00022485"/>
    </source>
</evidence>
<keyword evidence="4" id="KW-0408">Iron</keyword>
<evidence type="ECO:0000313" key="8">
    <source>
        <dbReference type="Proteomes" id="UP000287547"/>
    </source>
</evidence>
<dbReference type="GO" id="GO:0043546">
    <property type="term" value="F:molybdopterin cofactor binding"/>
    <property type="evidence" value="ECO:0007669"/>
    <property type="project" value="InterPro"/>
</dbReference>
<organism evidence="7 8">
    <name type="scientific">Kibdelosporangium aridum</name>
    <dbReference type="NCBI Taxonomy" id="2030"/>
    <lineage>
        <taxon>Bacteria</taxon>
        <taxon>Bacillati</taxon>
        <taxon>Actinomycetota</taxon>
        <taxon>Actinomycetes</taxon>
        <taxon>Pseudonocardiales</taxon>
        <taxon>Pseudonocardiaceae</taxon>
        <taxon>Kibdelosporangium</taxon>
    </lineage>
</organism>
<dbReference type="Gene3D" id="3.40.228.10">
    <property type="entry name" value="Dimethylsulfoxide Reductase, domain 2"/>
    <property type="match status" value="1"/>
</dbReference>
<keyword evidence="5" id="KW-0411">Iron-sulfur</keyword>
<dbReference type="PANTHER" id="PTHR43105:SF9">
    <property type="entry name" value="NADPH-FE(3+) OXIDOREDUCTASE SUBUNIT ALPHA"/>
    <property type="match status" value="1"/>
</dbReference>
<dbReference type="InterPro" id="IPR009010">
    <property type="entry name" value="Asp_de-COase-like_dom_sf"/>
</dbReference>
<dbReference type="PROSITE" id="PS51669">
    <property type="entry name" value="4FE4S_MOW_BIS_MGD"/>
    <property type="match status" value="1"/>
</dbReference>
<dbReference type="Gene3D" id="2.40.40.20">
    <property type="match status" value="1"/>
</dbReference>
<dbReference type="AlphaFoldDB" id="A0A428ZUR5"/>
<evidence type="ECO:0000259" key="6">
    <source>
        <dbReference type="PROSITE" id="PS51669"/>
    </source>
</evidence>
<dbReference type="GO" id="GO:0016491">
    <property type="term" value="F:oxidoreductase activity"/>
    <property type="evidence" value="ECO:0007669"/>
    <property type="project" value="UniProtKB-KW"/>
</dbReference>
<protein>
    <submittedName>
        <fullName evidence="7">Molybdopterin-binding oxidoreductase</fullName>
    </submittedName>
</protein>
<evidence type="ECO:0000256" key="3">
    <source>
        <dbReference type="ARBA" id="ARBA00023002"/>
    </source>
</evidence>
<keyword evidence="3" id="KW-0560">Oxidoreductase</keyword>
<evidence type="ECO:0000313" key="7">
    <source>
        <dbReference type="EMBL" id="RSM91762.1"/>
    </source>
</evidence>
<sequence>MSTTVPTTTHFRTCPLCEATCGLKITMAGDRVIDVRGDKDDVFSLGFICPKGAKLGDLDMDPDRLHKPLVKRDGQFVEVEWDEAFAEVERGLKAVREKHGNEAVALYMGNPSVHTMAGPVYNGVFAKSLGTRNIYTASTSDQMPKHVSSGYLFGDPYSIPVPDIDRTDYLLMLGANPLESNGSLCTAPDFPGRLKKLRARGGKFVVVDPRRTRTADLADQHLFIRPGADAVFLFALVHTLFDENLAVEVPQIVDGVEELRVLASKFSPETVAGACGIDAPAIRQVARELAAAPTAVVYGRIGTTTAEFGTISSWLVDALNVLTGNLDTPGGAMFPASAARATYVKRKPFRTGRWHSRVRGFPEAIGELPTATLADEIETPGEGQVRALFTVCGNPASSAPNAPRLAAALAELEFMVSVDPYVNETTRHATVILPPPRVTQSPHFDFGFTQFGVRNFANYSPPALPLPEGRPGEAEIMARLVMIAAGQSASADLRGLEEMMLGGLLGKAVQIEGSPVHGRDPQELRSMIDGDAPLERFLDLSLRLGPYGEGFGANPSGLRLSTLLANPHGIDLGPLQPRLAEILSTADGKVHLCPSELATDVPRLLAWLEERPRGMVLIGRRHLRSNNSWMHNVPALVTGSNTCTLQMNPQDAEKLAVTTGQRVLVMSRTGTVEVPVEPTDKIMPGVVSLPHGWGHDTPGVRLSVARNTNGVNVNTVTDESILDVLSGTAVFNGVPVEVKGV</sequence>
<dbReference type="EMBL" id="QHKI01000001">
    <property type="protein sequence ID" value="RSM91762.1"/>
    <property type="molecule type" value="Genomic_DNA"/>
</dbReference>
<dbReference type="GO" id="GO:0051539">
    <property type="term" value="F:4 iron, 4 sulfur cluster binding"/>
    <property type="evidence" value="ECO:0007669"/>
    <property type="project" value="UniProtKB-KW"/>
</dbReference>
<dbReference type="Proteomes" id="UP000287547">
    <property type="component" value="Unassembled WGS sequence"/>
</dbReference>
<dbReference type="PANTHER" id="PTHR43105">
    <property type="entry name" value="RESPIRATORY NITRATE REDUCTASE"/>
    <property type="match status" value="1"/>
</dbReference>
<evidence type="ECO:0000256" key="2">
    <source>
        <dbReference type="ARBA" id="ARBA00022723"/>
    </source>
</evidence>
<dbReference type="SUPFAM" id="SSF53706">
    <property type="entry name" value="Formate dehydrogenase/DMSO reductase, domains 1-3"/>
    <property type="match status" value="1"/>
</dbReference>
<dbReference type="SMART" id="SM00926">
    <property type="entry name" value="Molybdop_Fe4S4"/>
    <property type="match status" value="1"/>
</dbReference>
<feature type="domain" description="4Fe-4S Mo/W bis-MGD-type" evidence="6">
    <location>
        <begin position="7"/>
        <end position="63"/>
    </location>
</feature>
<dbReference type="InterPro" id="IPR006656">
    <property type="entry name" value="Mopterin_OxRdtase"/>
</dbReference>
<keyword evidence="1" id="KW-0004">4Fe-4S</keyword>
<name>A0A428ZUR5_KIBAR</name>
<dbReference type="SUPFAM" id="SSF50692">
    <property type="entry name" value="ADC-like"/>
    <property type="match status" value="1"/>
</dbReference>
<evidence type="ECO:0000256" key="4">
    <source>
        <dbReference type="ARBA" id="ARBA00023004"/>
    </source>
</evidence>
<dbReference type="InterPro" id="IPR006657">
    <property type="entry name" value="MoPterin_dinucl-bd_dom"/>
</dbReference>
<dbReference type="RefSeq" id="WP_037260137.1">
    <property type="nucleotide sequence ID" value="NZ_QHKI01000001.1"/>
</dbReference>
<comment type="caution">
    <text evidence="7">The sequence shown here is derived from an EMBL/GenBank/DDBJ whole genome shotgun (WGS) entry which is preliminary data.</text>
</comment>
<evidence type="ECO:0000256" key="5">
    <source>
        <dbReference type="ARBA" id="ARBA00023014"/>
    </source>
</evidence>
<reference evidence="7 8" key="1">
    <citation type="submission" date="2018-05" db="EMBL/GenBank/DDBJ databases">
        <title>Evolution of GPA BGCs.</title>
        <authorList>
            <person name="Waglechner N."/>
            <person name="Wright G.D."/>
        </authorList>
    </citation>
    <scope>NUCLEOTIDE SEQUENCE [LARGE SCALE GENOMIC DNA]</scope>
    <source>
        <strain evidence="7 8">A82846</strain>
    </source>
</reference>
<dbReference type="Pfam" id="PF04879">
    <property type="entry name" value="Molybdop_Fe4S4"/>
    <property type="match status" value="1"/>
</dbReference>
<proteinExistence type="predicted"/>
<dbReference type="InterPro" id="IPR050123">
    <property type="entry name" value="Prok_molybdopt-oxidoreductase"/>
</dbReference>
<dbReference type="Pfam" id="PF00384">
    <property type="entry name" value="Molybdopterin"/>
    <property type="match status" value="1"/>
</dbReference>
<dbReference type="GO" id="GO:0046872">
    <property type="term" value="F:metal ion binding"/>
    <property type="evidence" value="ECO:0007669"/>
    <property type="project" value="UniProtKB-KW"/>
</dbReference>
<accession>A0A428ZUR5</accession>
<dbReference type="InterPro" id="IPR006963">
    <property type="entry name" value="Mopterin_OxRdtase_4Fe-4S_dom"/>
</dbReference>